<evidence type="ECO:0000313" key="1">
    <source>
        <dbReference type="EMBL" id="KAK0621579.1"/>
    </source>
</evidence>
<accession>A0AA39WU21</accession>
<dbReference type="Proteomes" id="UP001174934">
    <property type="component" value="Unassembled WGS sequence"/>
</dbReference>
<comment type="caution">
    <text evidence="1">The sequence shown here is derived from an EMBL/GenBank/DDBJ whole genome shotgun (WGS) entry which is preliminary data.</text>
</comment>
<reference evidence="1" key="1">
    <citation type="submission" date="2023-06" db="EMBL/GenBank/DDBJ databases">
        <title>Genome-scale phylogeny and comparative genomics of the fungal order Sordariales.</title>
        <authorList>
            <consortium name="Lawrence Berkeley National Laboratory"/>
            <person name="Hensen N."/>
            <person name="Bonometti L."/>
            <person name="Westerberg I."/>
            <person name="Brannstrom I.O."/>
            <person name="Guillou S."/>
            <person name="Cros-Aarteil S."/>
            <person name="Calhoun S."/>
            <person name="Haridas S."/>
            <person name="Kuo A."/>
            <person name="Mondo S."/>
            <person name="Pangilinan J."/>
            <person name="Riley R."/>
            <person name="LaButti K."/>
            <person name="Andreopoulos B."/>
            <person name="Lipzen A."/>
            <person name="Chen C."/>
            <person name="Yanf M."/>
            <person name="Daum C."/>
            <person name="Ng V."/>
            <person name="Clum A."/>
            <person name="Steindorff A."/>
            <person name="Ohm R."/>
            <person name="Martin F."/>
            <person name="Silar P."/>
            <person name="Natvig D."/>
            <person name="Lalanne C."/>
            <person name="Gautier V."/>
            <person name="Ament-velasquez S.L."/>
            <person name="Kruys A."/>
            <person name="Hutchinson M.I."/>
            <person name="Powell A.J."/>
            <person name="Barry K."/>
            <person name="Miller A.N."/>
            <person name="Grigoriev I.V."/>
            <person name="Debuchy R."/>
            <person name="Gladieux P."/>
            <person name="Thoren M.H."/>
            <person name="Johannesson H."/>
        </authorList>
    </citation>
    <scope>NUCLEOTIDE SEQUENCE</scope>
    <source>
        <strain evidence="1">SMH3391-2</strain>
    </source>
</reference>
<feature type="non-terminal residue" evidence="1">
    <location>
        <position position="1"/>
    </location>
</feature>
<gene>
    <name evidence="1" type="ORF">B0T17DRAFT_534474</name>
</gene>
<keyword evidence="2" id="KW-1185">Reference proteome</keyword>
<name>A0AA39WU21_9PEZI</name>
<evidence type="ECO:0000313" key="2">
    <source>
        <dbReference type="Proteomes" id="UP001174934"/>
    </source>
</evidence>
<protein>
    <submittedName>
        <fullName evidence="1">Uncharacterized protein</fullName>
    </submittedName>
</protein>
<dbReference type="AlphaFoldDB" id="A0AA39WU21"/>
<sequence length="244" mass="27506">MPSPHPQSPSAHVDVLQMREAYEEVDGAFTFTGTLVVYRSGGDLHHAFSKARRYSSPSDVKVEDLSNHILIPASAYSPLFPSGFTRAPDPLPQNCHIKKPSLMSYNRVCQGSQPNRIAEAVLQEAAVCELLKQHPHPNIATYLGCQVSPDGRITGLCFVEYKCTLMKEVNPGAHMKRKLRSEFQRRRSKDYSGVMAAAESDIEHLHAYEWYDEKVKTALPQNDFDALEEIRIWLGDDSKPFQFD</sequence>
<organism evidence="1 2">
    <name type="scientific">Bombardia bombarda</name>
    <dbReference type="NCBI Taxonomy" id="252184"/>
    <lineage>
        <taxon>Eukaryota</taxon>
        <taxon>Fungi</taxon>
        <taxon>Dikarya</taxon>
        <taxon>Ascomycota</taxon>
        <taxon>Pezizomycotina</taxon>
        <taxon>Sordariomycetes</taxon>
        <taxon>Sordariomycetidae</taxon>
        <taxon>Sordariales</taxon>
        <taxon>Lasiosphaeriaceae</taxon>
        <taxon>Bombardia</taxon>
    </lineage>
</organism>
<dbReference type="EMBL" id="JAULSR010000004">
    <property type="protein sequence ID" value="KAK0621579.1"/>
    <property type="molecule type" value="Genomic_DNA"/>
</dbReference>
<proteinExistence type="predicted"/>